<keyword evidence="3 8" id="KW-0479">Metal-binding</keyword>
<keyword evidence="5 8" id="KW-0460">Magnesium</keyword>
<organism evidence="10 11">
    <name type="scientific">Shackletoniella antarctica</name>
    <dbReference type="NCBI Taxonomy" id="268115"/>
    <lineage>
        <taxon>Bacteria</taxon>
        <taxon>Bacillati</taxon>
        <taxon>Cyanobacteriota</taxon>
        <taxon>Cyanophyceae</taxon>
        <taxon>Oculatellales</taxon>
        <taxon>Oculatellaceae</taxon>
        <taxon>Shackletoniella</taxon>
    </lineage>
</organism>
<dbReference type="PANTHER" id="PTHR19136">
    <property type="entry name" value="MOLYBDENUM COFACTOR GUANYLYLTRANSFERASE"/>
    <property type="match status" value="1"/>
</dbReference>
<gene>
    <name evidence="8" type="primary">mobA</name>
    <name evidence="10" type="ORF">DCF17_10930</name>
</gene>
<evidence type="ECO:0000256" key="1">
    <source>
        <dbReference type="ARBA" id="ARBA00022490"/>
    </source>
</evidence>
<comment type="cofactor">
    <cofactor evidence="8">
        <name>Mg(2+)</name>
        <dbReference type="ChEBI" id="CHEBI:18420"/>
    </cofactor>
</comment>
<comment type="similarity">
    <text evidence="8">Belongs to the MobA family.</text>
</comment>
<evidence type="ECO:0000256" key="7">
    <source>
        <dbReference type="ARBA" id="ARBA00023150"/>
    </source>
</evidence>
<feature type="binding site" evidence="8">
    <location>
        <position position="110"/>
    </location>
    <ligand>
        <name>GTP</name>
        <dbReference type="ChEBI" id="CHEBI:37565"/>
    </ligand>
</feature>
<evidence type="ECO:0000256" key="5">
    <source>
        <dbReference type="ARBA" id="ARBA00022842"/>
    </source>
</evidence>
<comment type="caution">
    <text evidence="8">Lacks conserved residue(s) required for the propagation of feature annotation.</text>
</comment>
<keyword evidence="7 8" id="KW-0501">Molybdenum cofactor biosynthesis</keyword>
<evidence type="ECO:0000256" key="4">
    <source>
        <dbReference type="ARBA" id="ARBA00022741"/>
    </source>
</evidence>
<dbReference type="InterPro" id="IPR025877">
    <property type="entry name" value="MobA-like_NTP_Trfase"/>
</dbReference>
<evidence type="ECO:0000256" key="3">
    <source>
        <dbReference type="ARBA" id="ARBA00022723"/>
    </source>
</evidence>
<keyword evidence="10" id="KW-0548">Nucleotidyltransferase</keyword>
<name>A0A2W4WDP1_9CYAN</name>
<proteinExistence type="inferred from homology"/>
<feature type="binding site" evidence="8">
    <location>
        <position position="110"/>
    </location>
    <ligand>
        <name>Mg(2+)</name>
        <dbReference type="ChEBI" id="CHEBI:18420"/>
    </ligand>
</feature>
<feature type="binding site" evidence="8">
    <location>
        <begin position="9"/>
        <end position="11"/>
    </location>
    <ligand>
        <name>GTP</name>
        <dbReference type="ChEBI" id="CHEBI:37565"/>
    </ligand>
</feature>
<dbReference type="EC" id="2.7.7.77" evidence="8"/>
<reference evidence="11" key="1">
    <citation type="submission" date="2018-04" db="EMBL/GenBank/DDBJ databases">
        <authorList>
            <person name="Cornet L."/>
        </authorList>
    </citation>
    <scope>NUCLEOTIDE SEQUENCE [LARGE SCALE GENOMIC DNA]</scope>
</reference>
<evidence type="ECO:0000259" key="9">
    <source>
        <dbReference type="Pfam" id="PF12804"/>
    </source>
</evidence>
<evidence type="ECO:0000313" key="10">
    <source>
        <dbReference type="EMBL" id="PZO41307.1"/>
    </source>
</evidence>
<dbReference type="CDD" id="cd02503">
    <property type="entry name" value="MobA"/>
    <property type="match status" value="1"/>
</dbReference>
<comment type="function">
    <text evidence="8">Transfers a GMP moiety from GTP to Mo-molybdopterin (Mo-MPT) cofactor (Moco or molybdenum cofactor) to form Mo-molybdopterin guanine dinucleotide (Mo-MGD) cofactor.</text>
</comment>
<evidence type="ECO:0000256" key="6">
    <source>
        <dbReference type="ARBA" id="ARBA00023134"/>
    </source>
</evidence>
<evidence type="ECO:0000256" key="2">
    <source>
        <dbReference type="ARBA" id="ARBA00022679"/>
    </source>
</evidence>
<comment type="caution">
    <text evidence="10">The sequence shown here is derived from an EMBL/GenBank/DDBJ whole genome shotgun (WGS) entry which is preliminary data.</text>
</comment>
<feature type="domain" description="MobA-like NTP transferase" evidence="9">
    <location>
        <begin position="6"/>
        <end position="170"/>
    </location>
</feature>
<dbReference type="GO" id="GO:0006777">
    <property type="term" value="P:Mo-molybdopterin cofactor biosynthetic process"/>
    <property type="evidence" value="ECO:0007669"/>
    <property type="project" value="UniProtKB-KW"/>
</dbReference>
<protein>
    <recommendedName>
        <fullName evidence="8">Probable molybdenum cofactor guanylyltransferase</fullName>
        <shortName evidence="8">MoCo guanylyltransferase</shortName>
        <ecNumber evidence="8">2.7.7.77</ecNumber>
    </recommendedName>
    <alternativeName>
        <fullName evidence="8">GTP:molybdopterin guanylyltransferase</fullName>
    </alternativeName>
    <alternativeName>
        <fullName evidence="8">Mo-MPT guanylyltransferase</fullName>
    </alternativeName>
    <alternativeName>
        <fullName evidence="8">Molybdopterin guanylyltransferase</fullName>
    </alternativeName>
    <alternativeName>
        <fullName evidence="8">Molybdopterin-guanine dinucleotide synthase</fullName>
        <shortName evidence="8">MGD synthase</shortName>
    </alternativeName>
</protein>
<dbReference type="HAMAP" id="MF_00316">
    <property type="entry name" value="MobA"/>
    <property type="match status" value="1"/>
</dbReference>
<comment type="catalytic activity">
    <reaction evidence="8">
        <text>Mo-molybdopterin + GTP + H(+) = Mo-molybdopterin guanine dinucleotide + diphosphate</text>
        <dbReference type="Rhea" id="RHEA:34243"/>
        <dbReference type="ChEBI" id="CHEBI:15378"/>
        <dbReference type="ChEBI" id="CHEBI:33019"/>
        <dbReference type="ChEBI" id="CHEBI:37565"/>
        <dbReference type="ChEBI" id="CHEBI:71302"/>
        <dbReference type="ChEBI" id="CHEBI:71310"/>
        <dbReference type="EC" id="2.7.7.77"/>
    </reaction>
</comment>
<dbReference type="SUPFAM" id="SSF53448">
    <property type="entry name" value="Nucleotide-diphospho-sugar transferases"/>
    <property type="match status" value="1"/>
</dbReference>
<keyword evidence="1 8" id="KW-0963">Cytoplasm</keyword>
<dbReference type="InterPro" id="IPR013482">
    <property type="entry name" value="Molybde_CF_guanTrfase"/>
</dbReference>
<dbReference type="Pfam" id="PF12804">
    <property type="entry name" value="NTP_transf_3"/>
    <property type="match status" value="1"/>
</dbReference>
<keyword evidence="6 8" id="KW-0342">GTP-binding</keyword>
<evidence type="ECO:0000313" key="11">
    <source>
        <dbReference type="Proteomes" id="UP000249081"/>
    </source>
</evidence>
<dbReference type="GO" id="GO:0005737">
    <property type="term" value="C:cytoplasm"/>
    <property type="evidence" value="ECO:0007669"/>
    <property type="project" value="UniProtKB-SubCell"/>
</dbReference>
<dbReference type="EMBL" id="QBMN01000066">
    <property type="protein sequence ID" value="PZO41307.1"/>
    <property type="molecule type" value="Genomic_DNA"/>
</dbReference>
<dbReference type="PANTHER" id="PTHR19136:SF81">
    <property type="entry name" value="MOLYBDENUM COFACTOR GUANYLYLTRANSFERASE"/>
    <property type="match status" value="1"/>
</dbReference>
<comment type="subcellular location">
    <subcellularLocation>
        <location evidence="8">Cytoplasm</location>
    </subcellularLocation>
</comment>
<sequence>MTCLAAVILAGGRSSRMGHDKALISLGAETLIERTCGVALACAEAVYVVTPWPQRYAALLPASVNFVVEQPAREPPGSPPGPVVALVQVLEEFQSKPETRPEWVLLLACDMPSLSAPVLSTWRQGLAALPPSALAYLPQRQGRWEPLCGFYRAAALDNLRQYVSTGGRSFQPWLNQRSVVPIALTAETVGMLANLNTPADLAQWQEQM</sequence>
<keyword evidence="4 8" id="KW-0547">Nucleotide-binding</keyword>
<dbReference type="Proteomes" id="UP000249081">
    <property type="component" value="Unassembled WGS sequence"/>
</dbReference>
<dbReference type="InterPro" id="IPR029044">
    <property type="entry name" value="Nucleotide-diphossugar_trans"/>
</dbReference>
<reference evidence="10 11" key="2">
    <citation type="submission" date="2018-06" db="EMBL/GenBank/DDBJ databases">
        <title>Metagenomic assembly of (sub)arctic Cyanobacteria and their associated microbiome from non-axenic cultures.</title>
        <authorList>
            <person name="Baurain D."/>
        </authorList>
    </citation>
    <scope>NUCLEOTIDE SEQUENCE [LARGE SCALE GENOMIC DNA]</scope>
    <source>
        <strain evidence="10">ULC041bin1</strain>
    </source>
</reference>
<dbReference type="AlphaFoldDB" id="A0A2W4WDP1"/>
<comment type="domain">
    <text evidence="8">The N-terminal domain determines nucleotide recognition and specific binding, while the C-terminal domain determines the specific binding to the target protein.</text>
</comment>
<dbReference type="NCBIfam" id="NF002741">
    <property type="entry name" value="PRK02726.1"/>
    <property type="match status" value="1"/>
</dbReference>
<accession>A0A2W4WDP1</accession>
<evidence type="ECO:0000256" key="8">
    <source>
        <dbReference type="HAMAP-Rule" id="MF_00316"/>
    </source>
</evidence>
<dbReference type="GO" id="GO:0061603">
    <property type="term" value="F:molybdenum cofactor guanylyltransferase activity"/>
    <property type="evidence" value="ECO:0007669"/>
    <property type="project" value="UniProtKB-EC"/>
</dbReference>
<dbReference type="GO" id="GO:0005525">
    <property type="term" value="F:GTP binding"/>
    <property type="evidence" value="ECO:0007669"/>
    <property type="project" value="UniProtKB-UniRule"/>
</dbReference>
<dbReference type="GO" id="GO:0046872">
    <property type="term" value="F:metal ion binding"/>
    <property type="evidence" value="ECO:0007669"/>
    <property type="project" value="UniProtKB-KW"/>
</dbReference>
<keyword evidence="2 8" id="KW-0808">Transferase</keyword>
<feature type="binding site" evidence="8">
    <location>
        <position position="21"/>
    </location>
    <ligand>
        <name>GTP</name>
        <dbReference type="ChEBI" id="CHEBI:37565"/>
    </ligand>
</feature>
<dbReference type="Gene3D" id="3.90.550.10">
    <property type="entry name" value="Spore Coat Polysaccharide Biosynthesis Protein SpsA, Chain A"/>
    <property type="match status" value="1"/>
</dbReference>